<evidence type="ECO:0000256" key="1">
    <source>
        <dbReference type="ARBA" id="ARBA00022771"/>
    </source>
</evidence>
<feature type="region of interest" description="Disordered" evidence="5">
    <location>
        <begin position="738"/>
        <end position="766"/>
    </location>
</feature>
<feature type="region of interest" description="Disordered" evidence="5">
    <location>
        <begin position="334"/>
        <end position="366"/>
    </location>
</feature>
<evidence type="ECO:0000313" key="8">
    <source>
        <dbReference type="RefSeq" id="XP_023573579.1"/>
    </source>
</evidence>
<dbReference type="CTD" id="79740"/>
<accession>A0A6P6EMM3</accession>
<feature type="compositionally biased region" description="Polar residues" evidence="5">
    <location>
        <begin position="350"/>
        <end position="361"/>
    </location>
</feature>
<evidence type="ECO:0000256" key="2">
    <source>
        <dbReference type="ARBA" id="ARBA00022833"/>
    </source>
</evidence>
<evidence type="ECO:0000259" key="6">
    <source>
        <dbReference type="PROSITE" id="PS50119"/>
    </source>
</evidence>
<dbReference type="InParanoid" id="A0A6P6EMM3"/>
<dbReference type="GeneID" id="101589282"/>
<reference evidence="8" key="1">
    <citation type="submission" date="2025-08" db="UniProtKB">
        <authorList>
            <consortium name="RefSeq"/>
        </authorList>
    </citation>
    <scope>IDENTIFICATION</scope>
</reference>
<gene>
    <name evidence="8" type="primary">Zbbx</name>
</gene>
<dbReference type="InterPro" id="IPR000315">
    <property type="entry name" value="Znf_B-box"/>
</dbReference>
<dbReference type="FunCoup" id="A0A6P6EMM3">
    <property type="interactions" value="1"/>
</dbReference>
<dbReference type="GO" id="GO:0008270">
    <property type="term" value="F:zinc ion binding"/>
    <property type="evidence" value="ECO:0007669"/>
    <property type="project" value="UniProtKB-KW"/>
</dbReference>
<dbReference type="Pfam" id="PF22586">
    <property type="entry name" value="ANCHR-like_BBOX"/>
    <property type="match status" value="1"/>
</dbReference>
<evidence type="ECO:0000256" key="3">
    <source>
        <dbReference type="PROSITE-ProRule" id="PRU00024"/>
    </source>
</evidence>
<dbReference type="PANTHER" id="PTHR28634">
    <property type="entry name" value="ZINC FINGER B-BOX DOMAIN-CONTAINING PROTEIN 1"/>
    <property type="match status" value="1"/>
</dbReference>
<feature type="compositionally biased region" description="Basic and acidic residues" evidence="5">
    <location>
        <begin position="476"/>
        <end position="485"/>
    </location>
</feature>
<feature type="region of interest" description="Disordered" evidence="5">
    <location>
        <begin position="714"/>
        <end position="733"/>
    </location>
</feature>
<sequence>MNTKDFVVLPWGKSGNSVRLKYKNVQELRMEKIQLELENQEMEKKLQEFQGAKDGEKKEIKSSGYHWKSGKVTKLGHQSHLISQNKATAIKVSPGKVKLKSLKQQFQEPVKQPINHKMANCSRNEKPKIKGKVCGQCENKAALLVCLECGEDYCSGCFAKIHQKGALKLHRTTLLQARSEVFSRILDVAHGFIKEINPAEAKGENTAVKGTSEGQPLPGPPALEGRYSEVEITTTRRADCTEPGERLLCEGSFDEEASAQSFQEVLRQWRAGSHKDQKQPDLLSAKPDSLEECEVQTNLKIWREPISIEFKEDSSLSYMEKLWLKKHRRTPQEQHLSLLPDTSVHPREASSGTQGLQNGNDGDSDVEEAKVQYPTLFLPVEELKVERPEPSLQITELDEPYEEEFEEPGNLVPYKVELANADSQLSCNIIMRQEVGTGISHAYFDNIVDSDSYYPDIEKIEESSTFEENLKEKSINIGNKEKSEDSNISPDSKDLPTVPESFVEEKFSQETKESFKFSNVYEKPNFEDSKAKESQLLLQEIAIRNKPKSQPYQGLERFFTFDSDVRCNLLLPDGSPYSSSYSRIPLSGDREWIPRSSLSAHAEHTAVLGSVMSVLCSLPTGRQQQTGQKSQRPSTANLPLSNSIKVCSSSLLSSRPQSRSTEALSLPRSASEISEIEYIDRIAPNAPFLDNIADQQSLGNSAKELNILRNLTDPSEKVYDPNSEELPALSNNSLSRSQISSDFTSSSYGKGPYGVEELSSSGADTKIPSLLSFSESRKDEEKEDFLDKQLVITPSWSKSI</sequence>
<dbReference type="AlphaFoldDB" id="A0A6P6EMM3"/>
<feature type="domain" description="B box-type" evidence="6">
    <location>
        <begin position="129"/>
        <end position="175"/>
    </location>
</feature>
<feature type="coiled-coil region" evidence="4">
    <location>
        <begin position="23"/>
        <end position="59"/>
    </location>
</feature>
<dbReference type="InterPro" id="IPR038446">
    <property type="entry name" value="CEBP_ZZ_sf"/>
</dbReference>
<keyword evidence="4" id="KW-0175">Coiled coil</keyword>
<feature type="region of interest" description="Disordered" evidence="5">
    <location>
        <begin position="476"/>
        <end position="495"/>
    </location>
</feature>
<dbReference type="OrthoDB" id="6226111at2759"/>
<dbReference type="RefSeq" id="XP_023573579.1">
    <property type="nucleotide sequence ID" value="XM_023717811.1"/>
</dbReference>
<feature type="region of interest" description="Disordered" evidence="5">
    <location>
        <begin position="205"/>
        <end position="224"/>
    </location>
</feature>
<dbReference type="PANTHER" id="PTHR28634:SF1">
    <property type="entry name" value="ZINC FINGER B-BOX DOMAIN-CONTAINING PROTEIN 1"/>
    <property type="match status" value="1"/>
</dbReference>
<name>A0A6P6EMM3_OCTDE</name>
<evidence type="ECO:0000256" key="5">
    <source>
        <dbReference type="SAM" id="MobiDB-lite"/>
    </source>
</evidence>
<keyword evidence="7" id="KW-1185">Reference proteome</keyword>
<organism evidence="7 8">
    <name type="scientific">Octodon degus</name>
    <name type="common">Degu</name>
    <name type="synonym">Sciurus degus</name>
    <dbReference type="NCBI Taxonomy" id="10160"/>
    <lineage>
        <taxon>Eukaryota</taxon>
        <taxon>Metazoa</taxon>
        <taxon>Chordata</taxon>
        <taxon>Craniata</taxon>
        <taxon>Vertebrata</taxon>
        <taxon>Euteleostomi</taxon>
        <taxon>Mammalia</taxon>
        <taxon>Eutheria</taxon>
        <taxon>Euarchontoglires</taxon>
        <taxon>Glires</taxon>
        <taxon>Rodentia</taxon>
        <taxon>Hystricomorpha</taxon>
        <taxon>Octodontidae</taxon>
        <taxon>Octodon</taxon>
    </lineage>
</organism>
<dbReference type="InterPro" id="IPR037688">
    <property type="entry name" value="ZBBX"/>
</dbReference>
<evidence type="ECO:0000256" key="4">
    <source>
        <dbReference type="SAM" id="Coils"/>
    </source>
</evidence>
<dbReference type="PROSITE" id="PS50119">
    <property type="entry name" value="ZF_BBOX"/>
    <property type="match status" value="1"/>
</dbReference>
<evidence type="ECO:0000313" key="7">
    <source>
        <dbReference type="Proteomes" id="UP000515203"/>
    </source>
</evidence>
<dbReference type="Gene3D" id="4.10.640.40">
    <property type="entry name" value="Cytoplasmic polyadenylation element-binding protein, ZZ domain"/>
    <property type="match status" value="1"/>
</dbReference>
<keyword evidence="1 3" id="KW-0479">Metal-binding</keyword>
<protein>
    <submittedName>
        <fullName evidence="8">Zinc finger B-box domain-containing protein 1</fullName>
    </submittedName>
</protein>
<keyword evidence="1 3" id="KW-0863">Zinc-finger</keyword>
<dbReference type="Proteomes" id="UP000515203">
    <property type="component" value="Unplaced"/>
</dbReference>
<proteinExistence type="predicted"/>
<keyword evidence="2" id="KW-0862">Zinc</keyword>
<dbReference type="CDD" id="cd19818">
    <property type="entry name" value="Bbox1_ZBBX"/>
    <property type="match status" value="1"/>
</dbReference>